<evidence type="ECO:0000313" key="4">
    <source>
        <dbReference type="EMBL" id="KAL3800827.1"/>
    </source>
</evidence>
<accession>A0ABD3QL34</accession>
<feature type="compositionally biased region" description="Low complexity" evidence="2">
    <location>
        <begin position="505"/>
        <end position="515"/>
    </location>
</feature>
<feature type="compositionally biased region" description="Basic and acidic residues" evidence="2">
    <location>
        <begin position="900"/>
        <end position="951"/>
    </location>
</feature>
<feature type="compositionally biased region" description="Polar residues" evidence="2">
    <location>
        <begin position="666"/>
        <end position="690"/>
    </location>
</feature>
<proteinExistence type="predicted"/>
<dbReference type="EMBL" id="JABMIG020000030">
    <property type="protein sequence ID" value="KAL3800827.1"/>
    <property type="molecule type" value="Genomic_DNA"/>
</dbReference>
<gene>
    <name evidence="4" type="ORF">HJC23_001664</name>
</gene>
<feature type="compositionally biased region" description="Polar residues" evidence="2">
    <location>
        <begin position="760"/>
        <end position="769"/>
    </location>
</feature>
<feature type="compositionally biased region" description="Basic and acidic residues" evidence="2">
    <location>
        <begin position="809"/>
        <end position="830"/>
    </location>
</feature>
<evidence type="ECO:0000313" key="5">
    <source>
        <dbReference type="Proteomes" id="UP001516023"/>
    </source>
</evidence>
<protein>
    <recommendedName>
        <fullName evidence="3">C3H1-type domain-containing protein</fullName>
    </recommendedName>
</protein>
<feature type="compositionally biased region" description="Polar residues" evidence="2">
    <location>
        <begin position="731"/>
        <end position="750"/>
    </location>
</feature>
<sequence length="1122" mass="119467">MSSTNRRVIQDDSDSDDDNHNDRNNQQQQPQESPQPIQADNNNPAFVPSTLHSIATSSPLSSFLVPHEAQEYHLNKGLYEDFIKTVINDPAAPSSTTKPTTTTTTEHEILLIVEALRHSEKKVRIRLFKHNKAHVVFGTWWDYCLTKLRQYNQESSSSSSSKLPSNMEEMTVHHIVMALLKFLRENMADVIKTGGDLEKAKAKWGVDLTGFVEKTNQWLLLRLESSPKACVQLKDEMALVIVHFKEVWGVEIGSSKHHSEHVVMGASNPDSATPPSAISRQVSETVNGAAASNDARDVIRTTTDRKEAAALARLEAMRNQRSRRFGATLGMNSSATGRRDESSVNVNNSTEIYGRKPPPESMAGSRNHRASPSKSYGGSDYGRRSNDAPAAGGSGWGRGPSSATDSNAFAGKSSGDAGWGRTSSSHAASGSAASSSDNGGWGRTSSTTAPQHDNKMVPSSNISEGWGKAPSAASTGNNGQARASGASVSGDGWGRASSSVPAETSGNSRASSSGHSGDGWGRSAPSSNVAAAGATSSSTTNSASGSNDGWGKKQPSSNVAAANKSTPVAASNSLGNDGWGRSTPSSNVAAATSSSTKNSDSGSNDGWGRTGPSSNVASATKSNQGAASSSHGGDGWGRSTPSSNVAAATSSSATTSVSGNTDGWGRTQSSPNPAAETSSTARISETGNNDEWSRPKDREIPPYSSSYTSSSNGAYGSLANRQPHPLKSQDDQPNSTRLEPFNSSDHNPSSRGGDIRDNQPLGSTGSRNNDSLHRQSHSYASNRDDNETYQSRQSSYDRKDSRASYQSRSSDRIHEDRRDYEDRRRSDRSSSFRSDSPPSSSENRLDTRRYDDNHSRDGEDRYDSRPRRDRDDSCRGSNSRKRCSYFFSEKGCRSGSKCRFSHDDNDRKPSADRPHERGGYERKSEEDDRYDRGIEDGEVRPAKRFRGDDNGNPKANVGNTMSAPPPVVGAGRGRGRGANINLPAWMTNSSLSTSVGPTGVSASSNNQTTTAPSLSNADLKDALCSIQGSNPSVVPAGRGSGRGNVDNRPAWMTRGTNGQSGPVGAPVNTTTSVVADRMSGRFAPPSSGQKTEMTALAIPPGMGRGRGRGTDNRPAWMTRGQT</sequence>
<feature type="region of interest" description="Disordered" evidence="2">
    <location>
        <begin position="323"/>
        <end position="968"/>
    </location>
</feature>
<keyword evidence="1" id="KW-0863">Zinc-finger</keyword>
<feature type="compositionally biased region" description="Low complexity" evidence="2">
    <location>
        <begin position="703"/>
        <end position="717"/>
    </location>
</feature>
<comment type="caution">
    <text evidence="4">The sequence shown here is derived from an EMBL/GenBank/DDBJ whole genome shotgun (WGS) entry which is preliminary data.</text>
</comment>
<keyword evidence="1" id="KW-0479">Metal-binding</keyword>
<feature type="compositionally biased region" description="Polar residues" evidence="2">
    <location>
        <begin position="443"/>
        <end position="463"/>
    </location>
</feature>
<keyword evidence="5" id="KW-1185">Reference proteome</keyword>
<feature type="compositionally biased region" description="Low complexity" evidence="2">
    <location>
        <begin position="831"/>
        <end position="842"/>
    </location>
</feature>
<feature type="compositionally biased region" description="Polar residues" evidence="2">
    <location>
        <begin position="472"/>
        <end position="481"/>
    </location>
</feature>
<dbReference type="PROSITE" id="PS50103">
    <property type="entry name" value="ZF_C3H1"/>
    <property type="match status" value="1"/>
</dbReference>
<dbReference type="AlphaFoldDB" id="A0ABD3QL34"/>
<feature type="compositionally biased region" description="Low complexity" evidence="2">
    <location>
        <begin position="24"/>
        <end position="36"/>
    </location>
</feature>
<keyword evidence="1" id="KW-0862">Zinc</keyword>
<feature type="compositionally biased region" description="Low complexity" evidence="2">
    <location>
        <begin position="639"/>
        <end position="658"/>
    </location>
</feature>
<dbReference type="GO" id="GO:0008270">
    <property type="term" value="F:zinc ion binding"/>
    <property type="evidence" value="ECO:0007669"/>
    <property type="project" value="UniProtKB-KW"/>
</dbReference>
<evidence type="ECO:0000256" key="2">
    <source>
        <dbReference type="SAM" id="MobiDB-lite"/>
    </source>
</evidence>
<evidence type="ECO:0000256" key="1">
    <source>
        <dbReference type="PROSITE-ProRule" id="PRU00723"/>
    </source>
</evidence>
<evidence type="ECO:0000259" key="3">
    <source>
        <dbReference type="PROSITE" id="PS50103"/>
    </source>
</evidence>
<dbReference type="InterPro" id="IPR000571">
    <property type="entry name" value="Znf_CCCH"/>
</dbReference>
<feature type="compositionally biased region" description="Polar residues" evidence="2">
    <location>
        <begin position="38"/>
        <end position="50"/>
    </location>
</feature>
<feature type="domain" description="C3H1-type" evidence="3">
    <location>
        <begin position="877"/>
        <end position="905"/>
    </location>
</feature>
<name>A0ABD3QL34_9STRA</name>
<dbReference type="Proteomes" id="UP001516023">
    <property type="component" value="Unassembled WGS sequence"/>
</dbReference>
<feature type="region of interest" description="Disordered" evidence="2">
    <location>
        <begin position="1080"/>
        <end position="1122"/>
    </location>
</feature>
<feature type="compositionally biased region" description="Low complexity" evidence="2">
    <location>
        <begin position="582"/>
        <end position="604"/>
    </location>
</feature>
<feature type="compositionally biased region" description="Low complexity" evidence="2">
    <location>
        <begin position="423"/>
        <end position="436"/>
    </location>
</feature>
<reference evidence="4 5" key="1">
    <citation type="journal article" date="2020" name="G3 (Bethesda)">
        <title>Improved Reference Genome for Cyclotella cryptica CCMP332, a Model for Cell Wall Morphogenesis, Salinity Adaptation, and Lipid Production in Diatoms (Bacillariophyta).</title>
        <authorList>
            <person name="Roberts W.R."/>
            <person name="Downey K.M."/>
            <person name="Ruck E.C."/>
            <person name="Traller J.C."/>
            <person name="Alverson A.J."/>
        </authorList>
    </citation>
    <scope>NUCLEOTIDE SEQUENCE [LARGE SCALE GENOMIC DNA]</scope>
    <source>
        <strain evidence="4 5">CCMP332</strain>
    </source>
</reference>
<feature type="compositionally biased region" description="Basic and acidic residues" evidence="2">
    <location>
        <begin position="843"/>
        <end position="874"/>
    </location>
</feature>
<organism evidence="4 5">
    <name type="scientific">Cyclotella cryptica</name>
    <dbReference type="NCBI Taxonomy" id="29204"/>
    <lineage>
        <taxon>Eukaryota</taxon>
        <taxon>Sar</taxon>
        <taxon>Stramenopiles</taxon>
        <taxon>Ochrophyta</taxon>
        <taxon>Bacillariophyta</taxon>
        <taxon>Coscinodiscophyceae</taxon>
        <taxon>Thalassiosirophycidae</taxon>
        <taxon>Stephanodiscales</taxon>
        <taxon>Stephanodiscaceae</taxon>
        <taxon>Cyclotella</taxon>
    </lineage>
</organism>
<feature type="compositionally biased region" description="Basic and acidic residues" evidence="2">
    <location>
        <begin position="691"/>
        <end position="700"/>
    </location>
</feature>
<feature type="zinc finger region" description="C3H1-type" evidence="1">
    <location>
        <begin position="877"/>
        <end position="905"/>
    </location>
</feature>
<feature type="compositionally biased region" description="Low complexity" evidence="2">
    <location>
        <begin position="526"/>
        <end position="547"/>
    </location>
</feature>
<feature type="compositionally biased region" description="Polar residues" evidence="2">
    <location>
        <begin position="554"/>
        <end position="575"/>
    </location>
</feature>
<feature type="region of interest" description="Disordered" evidence="2">
    <location>
        <begin position="1"/>
        <end position="50"/>
    </location>
</feature>
<feature type="compositionally biased region" description="Polar residues" evidence="2">
    <location>
        <begin position="611"/>
        <end position="631"/>
    </location>
</feature>